<dbReference type="PRINTS" id="PR01441">
    <property type="entry name" value="CELLSNTHASEC"/>
</dbReference>
<evidence type="ECO:0000313" key="11">
    <source>
        <dbReference type="Proteomes" id="UP001158076"/>
    </source>
</evidence>
<feature type="chain" id="PRO_5041206887" evidence="8">
    <location>
        <begin position="20"/>
        <end position="1164"/>
    </location>
</feature>
<evidence type="ECO:0000256" key="6">
    <source>
        <dbReference type="ARBA" id="ARBA00022916"/>
    </source>
</evidence>
<feature type="coiled-coil region" evidence="7">
    <location>
        <begin position="72"/>
        <end position="99"/>
    </location>
</feature>
<dbReference type="SUPFAM" id="SSF103515">
    <property type="entry name" value="Autotransporter"/>
    <property type="match status" value="1"/>
</dbReference>
<dbReference type="NCBIfam" id="NF008520">
    <property type="entry name" value="PRK11447.1"/>
    <property type="match status" value="1"/>
</dbReference>
<keyword evidence="7" id="KW-0175">Coiled coil</keyword>
<reference evidence="10" key="1">
    <citation type="submission" date="2022-09" db="EMBL/GenBank/DDBJ databases">
        <title>Intensive care unit water sources are persistently colonized with multi-drug resistant bacteria and are the site of extensive horizontal gene transfer of antibiotic resistance genes.</title>
        <authorList>
            <person name="Diorio-Toth L."/>
        </authorList>
    </citation>
    <scope>NUCLEOTIDE SEQUENCE</scope>
    <source>
        <strain evidence="10">GD04147</strain>
    </source>
</reference>
<evidence type="ECO:0000256" key="8">
    <source>
        <dbReference type="SAM" id="SignalP"/>
    </source>
</evidence>
<dbReference type="SUPFAM" id="SSF48452">
    <property type="entry name" value="TPR-like"/>
    <property type="match status" value="3"/>
</dbReference>
<keyword evidence="4" id="KW-0677">Repeat</keyword>
<protein>
    <submittedName>
        <fullName evidence="10">Cellulose synthase complex outer membrane protein BcsC</fullName>
    </submittedName>
</protein>
<dbReference type="Pfam" id="PF14559">
    <property type="entry name" value="TPR_19"/>
    <property type="match status" value="1"/>
</dbReference>
<comment type="caution">
    <text evidence="10">The sequence shown here is derived from an EMBL/GenBank/DDBJ whole genome shotgun (WGS) entry which is preliminary data.</text>
</comment>
<comment type="function">
    <text evidence="1">Required for maximal bacterial cellulose synthesis.</text>
</comment>
<dbReference type="InterPro" id="IPR019734">
    <property type="entry name" value="TPR_rpt"/>
</dbReference>
<keyword evidence="5" id="KW-0802">TPR repeat</keyword>
<evidence type="ECO:0000256" key="7">
    <source>
        <dbReference type="SAM" id="Coils"/>
    </source>
</evidence>
<evidence type="ECO:0000256" key="5">
    <source>
        <dbReference type="ARBA" id="ARBA00022803"/>
    </source>
</evidence>
<organism evidence="10 11">
    <name type="scientific">Stutzerimonas stutzeri</name>
    <name type="common">Pseudomonas stutzeri</name>
    <dbReference type="NCBI Taxonomy" id="316"/>
    <lineage>
        <taxon>Bacteria</taxon>
        <taxon>Pseudomonadati</taxon>
        <taxon>Pseudomonadota</taxon>
        <taxon>Gammaproteobacteria</taxon>
        <taxon>Pseudomonadales</taxon>
        <taxon>Pseudomonadaceae</taxon>
        <taxon>Stutzerimonas</taxon>
    </lineage>
</organism>
<dbReference type="PANTHER" id="PTHR45586:SF1">
    <property type="entry name" value="LIPOPOLYSACCHARIDE ASSEMBLY PROTEIN B"/>
    <property type="match status" value="1"/>
</dbReference>
<dbReference type="GO" id="GO:0006011">
    <property type="term" value="P:UDP-alpha-D-glucose metabolic process"/>
    <property type="evidence" value="ECO:0007669"/>
    <property type="project" value="InterPro"/>
</dbReference>
<dbReference type="Pfam" id="PF13432">
    <property type="entry name" value="TPR_16"/>
    <property type="match status" value="2"/>
</dbReference>
<dbReference type="Pfam" id="PF05420">
    <property type="entry name" value="BCSC_C"/>
    <property type="match status" value="1"/>
</dbReference>
<proteinExistence type="predicted"/>
<dbReference type="InterPro" id="IPR003921">
    <property type="entry name" value="Cell_synth_C"/>
</dbReference>
<evidence type="ECO:0000313" key="10">
    <source>
        <dbReference type="EMBL" id="MDH0148176.1"/>
    </source>
</evidence>
<dbReference type="InterPro" id="IPR008410">
    <property type="entry name" value="BCSC_C"/>
</dbReference>
<dbReference type="InterPro" id="IPR051012">
    <property type="entry name" value="CellSynth/LPSAsmb/PSIAsmb"/>
</dbReference>
<evidence type="ECO:0000256" key="3">
    <source>
        <dbReference type="ARBA" id="ARBA00022729"/>
    </source>
</evidence>
<dbReference type="AlphaFoldDB" id="A0AA42H8Q5"/>
<dbReference type="InterPro" id="IPR036709">
    <property type="entry name" value="Autotransporte_beta_dom_sf"/>
</dbReference>
<evidence type="ECO:0000259" key="9">
    <source>
        <dbReference type="Pfam" id="PF05420"/>
    </source>
</evidence>
<comment type="pathway">
    <text evidence="2">Glycan metabolism; bacterial cellulose biosynthesis.</text>
</comment>
<evidence type="ECO:0000256" key="2">
    <source>
        <dbReference type="ARBA" id="ARBA00005186"/>
    </source>
</evidence>
<keyword evidence="3 8" id="KW-0732">Signal</keyword>
<dbReference type="EMBL" id="JAODZE010000024">
    <property type="protein sequence ID" value="MDH0148176.1"/>
    <property type="molecule type" value="Genomic_DNA"/>
</dbReference>
<dbReference type="InterPro" id="IPR011990">
    <property type="entry name" value="TPR-like_helical_dom_sf"/>
</dbReference>
<dbReference type="SMART" id="SM00028">
    <property type="entry name" value="TPR"/>
    <property type="match status" value="7"/>
</dbReference>
<dbReference type="Gene3D" id="1.25.40.10">
    <property type="entry name" value="Tetratricopeptide repeat domain"/>
    <property type="match status" value="4"/>
</dbReference>
<dbReference type="GO" id="GO:0030244">
    <property type="term" value="P:cellulose biosynthetic process"/>
    <property type="evidence" value="ECO:0007669"/>
    <property type="project" value="UniProtKB-KW"/>
</dbReference>
<gene>
    <name evidence="10" type="primary">bcsC</name>
    <name evidence="10" type="ORF">N7335_17435</name>
</gene>
<name>A0AA42H8Q5_STUST</name>
<dbReference type="PANTHER" id="PTHR45586">
    <property type="entry name" value="TPR REPEAT-CONTAINING PROTEIN PA4667"/>
    <property type="match status" value="1"/>
</dbReference>
<keyword evidence="6" id="KW-0135">Cellulose biosynthesis</keyword>
<dbReference type="RefSeq" id="WP_014595545.1">
    <property type="nucleotide sequence ID" value="NZ_BCAJ01000004.1"/>
</dbReference>
<dbReference type="GO" id="GO:0019867">
    <property type="term" value="C:outer membrane"/>
    <property type="evidence" value="ECO:0007669"/>
    <property type="project" value="InterPro"/>
</dbReference>
<evidence type="ECO:0000256" key="1">
    <source>
        <dbReference type="ARBA" id="ARBA00003476"/>
    </source>
</evidence>
<feature type="signal peptide" evidence="8">
    <location>
        <begin position="1"/>
        <end position="19"/>
    </location>
</feature>
<dbReference type="Proteomes" id="UP001158076">
    <property type="component" value="Unassembled WGS sequence"/>
</dbReference>
<sequence length="1164" mass="128855">MRKPPLLLLAALLPIWSHAEIPADRAEQAQWLLAQVRAAEAVNRDELVRDALTRLQRVAPGHAQATLAQMRLALRQRDLQQLEALQQNLQRTAAGSEAERTGRMLVELSSEAGQQRLQQARLAALAGRPDDALQGFKALYGDQPPTLELAVEYWRLRSAQPGQRTSAIGALRRLDDEYPGNPQLRQLLANLLFADGQDKAALALLAELGRNPVATDAAAQREFEYLATRRIDDNGPKAWKAFLERYPNGRFAGDARQHLERQQRLLADPLWRAGQEGLRLLDQGQDEAAEAKLRQALRGYPKDPELLGGLGLALMRPGHRPEALVYFQRAKDNEADIDNLSKWSDLIDSTRYWLALEQADQALEQQRPREAAALYTRALRQQPDSLFAALGLAQVAEAEGRTDEAEAAYRRLLARDPANGGAIRGLVRLYRAESAERALAFIETLAAPQRQEFNELRNALLLARYQLQADQALERGDQAAASEALRQARRLDPNDPWLTYRLANSLRTQGAFYEADSTFDDLLARKPADPTTRYAHALYLAAAERDTQALTSLRQVPASDWNDDIRALATRVERREFMSRVAKLRAAGRETAAADLMQQRLRSHGDSVDDLLLLADWAVERGEPAAAQSYLARALRIDPEHAAARLAQIELLLAAGQVNEASQALHDAPPQFSNDESNAIRRLANSWAAVGEVAKARQMLEQLEAQVEAPDPLLRRDTARLLARTEPDRAMAYYRKAMVDAELVPEGASDADLTQATRENETDDWLIRSLRSDVANLHQQQDVTVTLLHDHGWRNDDGTPGISELLTDTTLLHVEWPAANGRSFVRAERLALDAGKLEVDRSTPTEPSRPTFGTCALETTEASPCDGKSQQAEAALLAGGWRDERWEADLGLTQGFEINNVYGGITGRGDAGPFGLSLTASRRPMSNSLLSYGGSRDPVTGEQWGAVTANGSSLGLSWDQGGAHGVWASLGYHWLLGDNVARNNRTTAMTGYYYKLVDSPSERVRTGLTFIHFGYDKDLSGYTLGQGGYWSPQNYNSISVPVSYAWRNEDWSVLLESSVGWSVSQSDGSPDYPLRSLLSTEQRAAAAANGESKGSTNRGISYRLQGLFERRLSDHFVLGGGVSLLHSDDYAPSRALLYLRYNLMPWRGNLPLPVEPLTPYADFR</sequence>
<feature type="domain" description="Cellulose synthase operon C C-terminal" evidence="9">
    <location>
        <begin position="803"/>
        <end position="1143"/>
    </location>
</feature>
<accession>A0AA42H8Q5</accession>
<evidence type="ECO:0000256" key="4">
    <source>
        <dbReference type="ARBA" id="ARBA00022737"/>
    </source>
</evidence>